<evidence type="ECO:0000256" key="6">
    <source>
        <dbReference type="ARBA" id="ARBA00022722"/>
    </source>
</evidence>
<keyword evidence="9" id="KW-0378">Hydrolase</keyword>
<accession>A0A3L6QKK6</accession>
<sequence>MGTQGGPAFDGNGRGEASTSGKRKRGLSEEEGQMYGGLIKTNMTWYVVFWGRKPGVYGDWGLCQAQISGFSNANYKKYKTMEEAVHVYESFVLATRGTLEHQIPENAPGTTQLLKPTSSLQNSGRM</sequence>
<keyword evidence="6" id="KW-0540">Nuclease</keyword>
<evidence type="ECO:0000256" key="8">
    <source>
        <dbReference type="ARBA" id="ARBA00022759"/>
    </source>
</evidence>
<dbReference type="EMBL" id="PQIB02000011">
    <property type="protein sequence ID" value="RLM84402.1"/>
    <property type="molecule type" value="Genomic_DNA"/>
</dbReference>
<gene>
    <name evidence="13" type="ORF">C2845_PM04G15170</name>
</gene>
<proteinExistence type="inferred from homology"/>
<dbReference type="STRING" id="4540.A0A3L6QKK6"/>
<evidence type="ECO:0000256" key="4">
    <source>
        <dbReference type="ARBA" id="ARBA00012180"/>
    </source>
</evidence>
<dbReference type="GO" id="GO:0004523">
    <property type="term" value="F:RNA-DNA hybrid ribonuclease activity"/>
    <property type="evidence" value="ECO:0007669"/>
    <property type="project" value="UniProtKB-EC"/>
</dbReference>
<dbReference type="OrthoDB" id="1922118at2759"/>
<evidence type="ECO:0000259" key="12">
    <source>
        <dbReference type="Pfam" id="PF01693"/>
    </source>
</evidence>
<feature type="domain" description="Ribonuclease H1 N-terminal" evidence="12">
    <location>
        <begin position="45"/>
        <end position="84"/>
    </location>
</feature>
<protein>
    <recommendedName>
        <fullName evidence="5">Ribonuclease H</fullName>
        <ecNumber evidence="4">3.1.26.4</ecNumber>
    </recommendedName>
</protein>
<dbReference type="AlphaFoldDB" id="A0A3L6QKK6"/>
<comment type="similarity">
    <text evidence="3">Belongs to the RNase H family.</text>
</comment>
<evidence type="ECO:0000256" key="3">
    <source>
        <dbReference type="ARBA" id="ARBA00005300"/>
    </source>
</evidence>
<dbReference type="InterPro" id="IPR037056">
    <property type="entry name" value="RNase_H1_N_sf"/>
</dbReference>
<dbReference type="EC" id="3.1.26.4" evidence="4"/>
<dbReference type="Proteomes" id="UP000275267">
    <property type="component" value="Unassembled WGS sequence"/>
</dbReference>
<evidence type="ECO:0000256" key="7">
    <source>
        <dbReference type="ARBA" id="ARBA00022723"/>
    </source>
</evidence>
<organism evidence="13 14">
    <name type="scientific">Panicum miliaceum</name>
    <name type="common">Proso millet</name>
    <name type="synonym">Broomcorn millet</name>
    <dbReference type="NCBI Taxonomy" id="4540"/>
    <lineage>
        <taxon>Eukaryota</taxon>
        <taxon>Viridiplantae</taxon>
        <taxon>Streptophyta</taxon>
        <taxon>Embryophyta</taxon>
        <taxon>Tracheophyta</taxon>
        <taxon>Spermatophyta</taxon>
        <taxon>Magnoliopsida</taxon>
        <taxon>Liliopsida</taxon>
        <taxon>Poales</taxon>
        <taxon>Poaceae</taxon>
        <taxon>PACMAD clade</taxon>
        <taxon>Panicoideae</taxon>
        <taxon>Panicodae</taxon>
        <taxon>Paniceae</taxon>
        <taxon>Panicinae</taxon>
        <taxon>Panicum</taxon>
        <taxon>Panicum sect. Panicum</taxon>
    </lineage>
</organism>
<evidence type="ECO:0000256" key="1">
    <source>
        <dbReference type="ARBA" id="ARBA00001946"/>
    </source>
</evidence>
<keyword evidence="10" id="KW-0460">Magnesium</keyword>
<keyword evidence="7" id="KW-0479">Metal-binding</keyword>
<evidence type="ECO:0000313" key="14">
    <source>
        <dbReference type="Proteomes" id="UP000275267"/>
    </source>
</evidence>
<feature type="region of interest" description="Disordered" evidence="11">
    <location>
        <begin position="104"/>
        <end position="126"/>
    </location>
</feature>
<dbReference type="InterPro" id="IPR011320">
    <property type="entry name" value="RNase_H1_N"/>
</dbReference>
<dbReference type="SUPFAM" id="SSF55658">
    <property type="entry name" value="L9 N-domain-like"/>
    <property type="match status" value="1"/>
</dbReference>
<evidence type="ECO:0000256" key="11">
    <source>
        <dbReference type="SAM" id="MobiDB-lite"/>
    </source>
</evidence>
<dbReference type="Pfam" id="PF01693">
    <property type="entry name" value="Cauli_VI"/>
    <property type="match status" value="1"/>
</dbReference>
<evidence type="ECO:0000256" key="2">
    <source>
        <dbReference type="ARBA" id="ARBA00004065"/>
    </source>
</evidence>
<evidence type="ECO:0000256" key="9">
    <source>
        <dbReference type="ARBA" id="ARBA00022801"/>
    </source>
</evidence>
<comment type="caution">
    <text evidence="13">The sequence shown here is derived from an EMBL/GenBank/DDBJ whole genome shotgun (WGS) entry which is preliminary data.</text>
</comment>
<evidence type="ECO:0000256" key="10">
    <source>
        <dbReference type="ARBA" id="ARBA00022842"/>
    </source>
</evidence>
<reference evidence="14" key="1">
    <citation type="journal article" date="2019" name="Nat. Commun.">
        <title>The genome of broomcorn millet.</title>
        <authorList>
            <person name="Zou C."/>
            <person name="Miki D."/>
            <person name="Li D."/>
            <person name="Tang Q."/>
            <person name="Xiao L."/>
            <person name="Rajput S."/>
            <person name="Deng P."/>
            <person name="Jia W."/>
            <person name="Huang R."/>
            <person name="Zhang M."/>
            <person name="Sun Y."/>
            <person name="Hu J."/>
            <person name="Fu X."/>
            <person name="Schnable P.S."/>
            <person name="Li F."/>
            <person name="Zhang H."/>
            <person name="Feng B."/>
            <person name="Zhu X."/>
            <person name="Liu R."/>
            <person name="Schnable J.C."/>
            <person name="Zhu J.-K."/>
            <person name="Zhang H."/>
        </authorList>
    </citation>
    <scope>NUCLEOTIDE SEQUENCE [LARGE SCALE GENOMIC DNA]</scope>
</reference>
<keyword evidence="14" id="KW-1185">Reference proteome</keyword>
<dbReference type="Gene3D" id="3.40.970.10">
    <property type="entry name" value="Ribonuclease H1, N-terminal domain"/>
    <property type="match status" value="1"/>
</dbReference>
<comment type="cofactor">
    <cofactor evidence="1">
        <name>Mg(2+)</name>
        <dbReference type="ChEBI" id="CHEBI:18420"/>
    </cofactor>
</comment>
<name>A0A3L6QKK6_PANMI</name>
<keyword evidence="8" id="KW-0255">Endonuclease</keyword>
<dbReference type="InterPro" id="IPR009027">
    <property type="entry name" value="Ribosomal_bL9/RNase_H1_N"/>
</dbReference>
<feature type="region of interest" description="Disordered" evidence="11">
    <location>
        <begin position="1"/>
        <end position="31"/>
    </location>
</feature>
<comment type="function">
    <text evidence="2">Endonuclease that specifically degrades the RNA of RNA-DNA hybrids.</text>
</comment>
<dbReference type="GO" id="GO:0046872">
    <property type="term" value="F:metal ion binding"/>
    <property type="evidence" value="ECO:0007669"/>
    <property type="project" value="UniProtKB-KW"/>
</dbReference>
<evidence type="ECO:0000256" key="5">
    <source>
        <dbReference type="ARBA" id="ARBA00017721"/>
    </source>
</evidence>
<dbReference type="FunFam" id="3.40.970.10:FF:000002">
    <property type="entry name" value="Ribonuclease H"/>
    <property type="match status" value="1"/>
</dbReference>
<evidence type="ECO:0000313" key="13">
    <source>
        <dbReference type="EMBL" id="RLM84402.1"/>
    </source>
</evidence>
<feature type="compositionally biased region" description="Polar residues" evidence="11">
    <location>
        <begin position="108"/>
        <end position="126"/>
    </location>
</feature>